<gene>
    <name evidence="2" type="ORF">HPHI1048_LOCUS10253</name>
</gene>
<dbReference type="InterPro" id="IPR029314">
    <property type="entry name" value="FANCI_S4"/>
</dbReference>
<accession>A0A7S0EJ42</accession>
<protein>
    <recommendedName>
        <fullName evidence="1">FANCI solenoid 4 domain-containing protein</fullName>
    </recommendedName>
</protein>
<reference evidence="2" key="1">
    <citation type="submission" date="2021-01" db="EMBL/GenBank/DDBJ databases">
        <authorList>
            <person name="Corre E."/>
            <person name="Pelletier E."/>
            <person name="Niang G."/>
            <person name="Scheremetjew M."/>
            <person name="Finn R."/>
            <person name="Kale V."/>
            <person name="Holt S."/>
            <person name="Cochrane G."/>
            <person name="Meng A."/>
            <person name="Brown T."/>
            <person name="Cohen L."/>
        </authorList>
    </citation>
    <scope>NUCLEOTIDE SEQUENCE</scope>
    <source>
        <strain evidence="2">CCMP325</strain>
    </source>
</reference>
<organism evidence="2">
    <name type="scientific">Hanusia phi</name>
    <dbReference type="NCBI Taxonomy" id="3032"/>
    <lineage>
        <taxon>Eukaryota</taxon>
        <taxon>Cryptophyceae</taxon>
        <taxon>Pyrenomonadales</taxon>
        <taxon>Geminigeraceae</taxon>
        <taxon>Hanusia</taxon>
    </lineage>
</organism>
<proteinExistence type="predicted"/>
<evidence type="ECO:0000313" key="2">
    <source>
        <dbReference type="EMBL" id="CAD8483714.1"/>
    </source>
</evidence>
<feature type="domain" description="FANCI solenoid 4" evidence="1">
    <location>
        <begin position="9"/>
        <end position="109"/>
    </location>
</feature>
<name>A0A7S0EJ42_9CRYP</name>
<dbReference type="GO" id="GO:0070182">
    <property type="term" value="F:DNA polymerase binding"/>
    <property type="evidence" value="ECO:0007669"/>
    <property type="project" value="TreeGrafter"/>
</dbReference>
<dbReference type="GO" id="GO:0006281">
    <property type="term" value="P:DNA repair"/>
    <property type="evidence" value="ECO:0007669"/>
    <property type="project" value="InterPro"/>
</dbReference>
<dbReference type="Pfam" id="PF14678">
    <property type="entry name" value="FANCI_S4"/>
    <property type="match status" value="1"/>
</dbReference>
<dbReference type="InterPro" id="IPR026171">
    <property type="entry name" value="FANCI"/>
</dbReference>
<evidence type="ECO:0000259" key="1">
    <source>
        <dbReference type="Pfam" id="PF14678"/>
    </source>
</evidence>
<dbReference type="PANTHER" id="PTHR21818">
    <property type="entry name" value="BC025462 PROTEIN"/>
    <property type="match status" value="1"/>
</dbReference>
<dbReference type="PANTHER" id="PTHR21818:SF0">
    <property type="entry name" value="FANCONI ANEMIA GROUP I PROTEIN"/>
    <property type="match status" value="1"/>
</dbReference>
<dbReference type="AlphaFoldDB" id="A0A7S0EJ42"/>
<dbReference type="EMBL" id="HBEO01015064">
    <property type="protein sequence ID" value="CAD8483714.1"/>
    <property type="molecule type" value="Transcribed_RNA"/>
</dbReference>
<sequence>MQRATGSKQIATSKIQFPRKPFVHLMHHIGARLNESLYQLVIRYTQVEQERTLKQKISKEERLIPNLIFQVESLEATLIRIQRECKNKLDLMKHFKRSTARDFKIDYSAVMREVARDVEEDCGKKKKGKDRNYNVNDERDAPFADFSAVELQEKQGQTFAVIIGSHLSFQANSSLYLEKTWAARTGVRPAVSLVERM</sequence>